<evidence type="ECO:0000256" key="5">
    <source>
        <dbReference type="ARBA" id="ARBA00022837"/>
    </source>
</evidence>
<keyword evidence="6" id="KW-0560">Oxidoreductase</keyword>
<evidence type="ECO:0000256" key="9">
    <source>
        <dbReference type="SAM" id="Phobius"/>
    </source>
</evidence>
<feature type="region of interest" description="Disordered" evidence="8">
    <location>
        <begin position="962"/>
        <end position="993"/>
    </location>
</feature>
<evidence type="ECO:0000256" key="7">
    <source>
        <dbReference type="ARBA" id="ARBA00023180"/>
    </source>
</evidence>
<dbReference type="Proteomes" id="UP000250275">
    <property type="component" value="Unassembled WGS sequence"/>
</dbReference>
<keyword evidence="7" id="KW-0325">Glycoprotein</keyword>
<keyword evidence="9" id="KW-0472">Membrane</keyword>
<name>A0A310SCZ1_9HYME</name>
<evidence type="ECO:0000313" key="11">
    <source>
        <dbReference type="EMBL" id="OAD55144.1"/>
    </source>
</evidence>
<dbReference type="InterPro" id="IPR024607">
    <property type="entry name" value="Sulfatase_CS"/>
</dbReference>
<gene>
    <name evidence="11" type="ORF">WN48_05470</name>
</gene>
<dbReference type="PANTHER" id="PTHR10342:SF264">
    <property type="entry name" value="MIP05773P-RELATED"/>
    <property type="match status" value="1"/>
</dbReference>
<keyword evidence="12" id="KW-1185">Reference proteome</keyword>
<dbReference type="InterPro" id="IPR000917">
    <property type="entry name" value="Sulfatase_N"/>
</dbReference>
<dbReference type="InterPro" id="IPR002347">
    <property type="entry name" value="SDR_fam"/>
</dbReference>
<feature type="transmembrane region" description="Helical" evidence="9">
    <location>
        <begin position="919"/>
        <end position="940"/>
    </location>
</feature>
<dbReference type="PANTHER" id="PTHR10342">
    <property type="entry name" value="ARYLSULFATASE"/>
    <property type="match status" value="1"/>
</dbReference>
<evidence type="ECO:0000259" key="10">
    <source>
        <dbReference type="Pfam" id="PF00884"/>
    </source>
</evidence>
<reference evidence="11 12" key="1">
    <citation type="submission" date="2015-07" db="EMBL/GenBank/DDBJ databases">
        <title>The genome of Eufriesea mexicana.</title>
        <authorList>
            <person name="Pan H."/>
            <person name="Kapheim K."/>
        </authorList>
    </citation>
    <scope>NUCLEOTIDE SEQUENCE [LARGE SCALE GENOMIC DNA]</scope>
    <source>
        <strain evidence="11">0111107269</strain>
        <tissue evidence="11">Whole body</tissue>
    </source>
</reference>
<dbReference type="InterPro" id="IPR036291">
    <property type="entry name" value="NAD(P)-bd_dom_sf"/>
</dbReference>
<dbReference type="InterPro" id="IPR017850">
    <property type="entry name" value="Alkaline_phosphatase_core_sf"/>
</dbReference>
<dbReference type="GO" id="GO:0016616">
    <property type="term" value="F:oxidoreductase activity, acting on the CH-OH group of donors, NAD or NADP as acceptor"/>
    <property type="evidence" value="ECO:0007669"/>
    <property type="project" value="UniProtKB-ARBA"/>
</dbReference>
<protein>
    <submittedName>
        <fullName evidence="11">Arylsulfatase B</fullName>
    </submittedName>
</protein>
<dbReference type="PROSITE" id="PS00523">
    <property type="entry name" value="SULFATASE_1"/>
    <property type="match status" value="1"/>
</dbReference>
<accession>A0A310SCZ1</accession>
<dbReference type="PRINTS" id="PR00080">
    <property type="entry name" value="SDRFAMILY"/>
</dbReference>
<dbReference type="PRINTS" id="PR00081">
    <property type="entry name" value="GDHRDH"/>
</dbReference>
<dbReference type="CDD" id="cd16029">
    <property type="entry name" value="4-S"/>
    <property type="match status" value="1"/>
</dbReference>
<dbReference type="Gene3D" id="3.40.50.720">
    <property type="entry name" value="NAD(P)-binding Rossmann-like Domain"/>
    <property type="match status" value="1"/>
</dbReference>
<dbReference type="OrthoDB" id="1933717at2759"/>
<dbReference type="SUPFAM" id="SSF51735">
    <property type="entry name" value="NAD(P)-binding Rossmann-fold domains"/>
    <property type="match status" value="1"/>
</dbReference>
<evidence type="ECO:0000256" key="2">
    <source>
        <dbReference type="ARBA" id="ARBA00008779"/>
    </source>
</evidence>
<dbReference type="GO" id="GO:0046872">
    <property type="term" value="F:metal ion binding"/>
    <property type="evidence" value="ECO:0007669"/>
    <property type="project" value="UniProtKB-KW"/>
</dbReference>
<organism evidence="11 12">
    <name type="scientific">Eufriesea mexicana</name>
    <dbReference type="NCBI Taxonomy" id="516756"/>
    <lineage>
        <taxon>Eukaryota</taxon>
        <taxon>Metazoa</taxon>
        <taxon>Ecdysozoa</taxon>
        <taxon>Arthropoda</taxon>
        <taxon>Hexapoda</taxon>
        <taxon>Insecta</taxon>
        <taxon>Pterygota</taxon>
        <taxon>Neoptera</taxon>
        <taxon>Endopterygota</taxon>
        <taxon>Hymenoptera</taxon>
        <taxon>Apocrita</taxon>
        <taxon>Aculeata</taxon>
        <taxon>Apoidea</taxon>
        <taxon>Anthophila</taxon>
        <taxon>Apidae</taxon>
        <taxon>Eufriesea</taxon>
    </lineage>
</organism>
<evidence type="ECO:0000256" key="8">
    <source>
        <dbReference type="SAM" id="MobiDB-lite"/>
    </source>
</evidence>
<dbReference type="GO" id="GO:0008484">
    <property type="term" value="F:sulfuric ester hydrolase activity"/>
    <property type="evidence" value="ECO:0007669"/>
    <property type="project" value="InterPro"/>
</dbReference>
<evidence type="ECO:0000313" key="12">
    <source>
        <dbReference type="Proteomes" id="UP000250275"/>
    </source>
</evidence>
<evidence type="ECO:0000256" key="3">
    <source>
        <dbReference type="ARBA" id="ARBA00022723"/>
    </source>
</evidence>
<evidence type="ECO:0000256" key="1">
    <source>
        <dbReference type="ARBA" id="ARBA00001913"/>
    </source>
</evidence>
<dbReference type="EMBL" id="KQ763209">
    <property type="protein sequence ID" value="OAD55144.1"/>
    <property type="molecule type" value="Genomic_DNA"/>
</dbReference>
<dbReference type="SUPFAM" id="SSF53649">
    <property type="entry name" value="Alkaline phosphatase-like"/>
    <property type="match status" value="1"/>
</dbReference>
<keyword evidence="3" id="KW-0479">Metal-binding</keyword>
<keyword evidence="5" id="KW-0106">Calcium</keyword>
<evidence type="ECO:0000256" key="6">
    <source>
        <dbReference type="ARBA" id="ARBA00023002"/>
    </source>
</evidence>
<dbReference type="InterPro" id="IPR047115">
    <property type="entry name" value="ARSB"/>
</dbReference>
<comment type="cofactor">
    <cofactor evidence="1">
        <name>Ca(2+)</name>
        <dbReference type="ChEBI" id="CHEBI:29108"/>
    </cofactor>
</comment>
<proteinExistence type="inferred from homology"/>
<keyword evidence="9" id="KW-1133">Transmembrane helix</keyword>
<evidence type="ECO:0000256" key="4">
    <source>
        <dbReference type="ARBA" id="ARBA00022801"/>
    </source>
</evidence>
<dbReference type="Gene3D" id="3.40.720.10">
    <property type="entry name" value="Alkaline Phosphatase, subunit A"/>
    <property type="match status" value="1"/>
</dbReference>
<comment type="similarity">
    <text evidence="2">Belongs to the sulfatase family.</text>
</comment>
<keyword evidence="9" id="KW-0812">Transmembrane</keyword>
<dbReference type="FunFam" id="3.40.50.720:FF:000047">
    <property type="entry name" value="NADP-dependent L-serine/L-allo-threonine dehydrogenase"/>
    <property type="match status" value="1"/>
</dbReference>
<dbReference type="Gene3D" id="3.30.1120.10">
    <property type="match status" value="1"/>
</dbReference>
<dbReference type="AlphaFoldDB" id="A0A310SCZ1"/>
<feature type="domain" description="Sulfatase N-terminal" evidence="10">
    <location>
        <begin position="378"/>
        <end position="710"/>
    </location>
</feature>
<feature type="transmembrane region" description="Helical" evidence="9">
    <location>
        <begin position="313"/>
        <end position="338"/>
    </location>
</feature>
<sequence length="993" mass="110823">MNRWSGKVAIITGASGGIGAAVAKSLASQGITVVGLARRLPKLQELTAEIGKNKFYPIECDITKEGDILKAFKWVEKELGGVSILINNAGINTLNPVIESNTEEYRKVIDTNLIAPTIFAREAILSMKKHNAAGHIVNINSIAGQFAESIFIPLGMYCPSKYGLRALGTELRHEIITAQLNIKVTNISPGAVDTDMIRNALPNIDTNSVPMLRDIDVANTVVYTLGTPEGVEITEITIMPQNQAMGIPKTFSRFMSLACGLHLRNKLHRVFANNLAVSDLYVFRQWNLESERQLRNTGGSFIAKIELNFEMNVALVAHLFIVLLFFELMVTSVNAIFFSSFLSTSKAKTNFPTPVKYKDEDNLEVNTYGDQQQAKQKPHIIVILADDMGWNDVSFHGSNQVPTPNIDALAYNGIILNNHYVPALCTPSRSALMTGKNPIHLGMQHSVLYAAEPRGLPLSEKLLPEYLKEIGYRTHAVGKWHLGYFRKEYTPTYRGFETHFGYWNGLQDYYTHIVQEPDPQFSQFRGFDMRRNLTVAWDTAGKYATDLFTNEAVRLINEHNTDEPMFLYLAHLAPHKGNNNQLLRAPDEEIAKFSYILDPERRIQAAVVSKLDQSVGEVMDALRSRGMLENSIVLFMSDNGAPTEGFLSNQGSNYPLRGVNTSFMKDSPWEGGTRGVAAIWSPLIKKSKRVSNQMMFVSDWLPTLLSATGVNGKQLGNIDGFDLWPTLVSDKISFRSDVVINIDDLSNYAAIRRGDFKYVIGQTETGGAWVGATGESSEGISPRYDPDKILYSKTGVAISEKILTAENISELRKKAQIKCNVKEKDRISCDPMKAPCLFNIEKDPCEMVNLADRRPVILAILERILMKYRLTVIPPSNLDGDPRADPSLWNNTWTSWDEPNPLALAYLNTEEFQQYSGPAIALMSIIFGLFVVGIMTLLALKCGKNNSSNLENSEYQNYREDVSTTNGNEESFPMSRIIPNMRQNGMPKHKQIN</sequence>
<keyword evidence="4" id="KW-0378">Hydrolase</keyword>
<dbReference type="PROSITE" id="PS00149">
    <property type="entry name" value="SULFATASE_2"/>
    <property type="match status" value="1"/>
</dbReference>
<dbReference type="Pfam" id="PF00884">
    <property type="entry name" value="Sulfatase"/>
    <property type="match status" value="1"/>
</dbReference>
<dbReference type="Pfam" id="PF00106">
    <property type="entry name" value="adh_short"/>
    <property type="match status" value="1"/>
</dbReference>